<keyword evidence="3" id="KW-0238">DNA-binding</keyword>
<keyword evidence="4" id="KW-0804">Transcription</keyword>
<dbReference type="GO" id="GO:0003677">
    <property type="term" value="F:DNA binding"/>
    <property type="evidence" value="ECO:0007669"/>
    <property type="project" value="UniProtKB-KW"/>
</dbReference>
<dbReference type="Gene3D" id="1.10.4040.10">
    <property type="entry name" value="Penicillinase repressor domain"/>
    <property type="match status" value="1"/>
</dbReference>
<dbReference type="Proteomes" id="UP000197468">
    <property type="component" value="Unassembled WGS sequence"/>
</dbReference>
<protein>
    <recommendedName>
        <fullName evidence="7">BlaI family transcriptional regulator</fullName>
    </recommendedName>
</protein>
<name>A0A2D0ALX4_9BURK</name>
<dbReference type="EMBL" id="NIOF01000013">
    <property type="protein sequence ID" value="OWQ85231.1"/>
    <property type="molecule type" value="Genomic_DNA"/>
</dbReference>
<gene>
    <name evidence="5" type="ORF">CDN99_22075</name>
</gene>
<dbReference type="InterPro" id="IPR036388">
    <property type="entry name" value="WH-like_DNA-bd_sf"/>
</dbReference>
<dbReference type="Gene3D" id="1.10.10.10">
    <property type="entry name" value="Winged helix-like DNA-binding domain superfamily/Winged helix DNA-binding domain"/>
    <property type="match status" value="1"/>
</dbReference>
<evidence type="ECO:0000256" key="3">
    <source>
        <dbReference type="ARBA" id="ARBA00023125"/>
    </source>
</evidence>
<dbReference type="OrthoDB" id="279010at2"/>
<comment type="caution">
    <text evidence="5">The sequence shown here is derived from an EMBL/GenBank/DDBJ whole genome shotgun (WGS) entry which is preliminary data.</text>
</comment>
<dbReference type="InterPro" id="IPR036390">
    <property type="entry name" value="WH_DNA-bd_sf"/>
</dbReference>
<dbReference type="SUPFAM" id="SSF46785">
    <property type="entry name" value="Winged helix' DNA-binding domain"/>
    <property type="match status" value="1"/>
</dbReference>
<sequence>MDESIDTADAKGDVSLSELQLALMRVLWERGHASTAEVAEALRDQQRPLAHTTVATLLTRLEKRGLIVSERDGRALVYRPAVSEPQVQRSMVSGLLSTLFGGRPEALLSHLVEEGELGDDDLARMRAMLQKKGGRHA</sequence>
<evidence type="ECO:0000256" key="1">
    <source>
        <dbReference type="ARBA" id="ARBA00011046"/>
    </source>
</evidence>
<dbReference type="PIRSF" id="PIRSF019455">
    <property type="entry name" value="CopR_AtkY"/>
    <property type="match status" value="1"/>
</dbReference>
<accession>A0A2D0ALX4</accession>
<comment type="similarity">
    <text evidence="1">Belongs to the BlaI transcriptional regulatory family.</text>
</comment>
<evidence type="ECO:0000313" key="5">
    <source>
        <dbReference type="EMBL" id="OWQ85231.1"/>
    </source>
</evidence>
<dbReference type="InterPro" id="IPR005650">
    <property type="entry name" value="BlaI_family"/>
</dbReference>
<evidence type="ECO:0000313" key="6">
    <source>
        <dbReference type="Proteomes" id="UP000197468"/>
    </source>
</evidence>
<evidence type="ECO:0008006" key="7">
    <source>
        <dbReference type="Google" id="ProtNLM"/>
    </source>
</evidence>
<dbReference type="GO" id="GO:0045892">
    <property type="term" value="P:negative regulation of DNA-templated transcription"/>
    <property type="evidence" value="ECO:0007669"/>
    <property type="project" value="InterPro"/>
</dbReference>
<dbReference type="RefSeq" id="WP_088387079.1">
    <property type="nucleotide sequence ID" value="NZ_NIOF01000013.1"/>
</dbReference>
<evidence type="ECO:0000256" key="4">
    <source>
        <dbReference type="ARBA" id="ARBA00023163"/>
    </source>
</evidence>
<keyword evidence="6" id="KW-1185">Reference proteome</keyword>
<reference evidence="5 6" key="1">
    <citation type="journal article" date="2008" name="Int. J. Syst. Evol. Microbiol.">
        <title>Description of Roseateles aquatilis sp. nov. and Roseateles terrae sp. nov., in the class Betaproteobacteria, and emended description of the genus Roseateles.</title>
        <authorList>
            <person name="Gomila M."/>
            <person name="Bowien B."/>
            <person name="Falsen E."/>
            <person name="Moore E.R."/>
            <person name="Lalucat J."/>
        </authorList>
    </citation>
    <scope>NUCLEOTIDE SEQUENCE [LARGE SCALE GENOMIC DNA]</scope>
    <source>
        <strain evidence="5 6">CCUG 48205</strain>
    </source>
</reference>
<evidence type="ECO:0000256" key="2">
    <source>
        <dbReference type="ARBA" id="ARBA00023015"/>
    </source>
</evidence>
<keyword evidence="2" id="KW-0805">Transcription regulation</keyword>
<dbReference type="AlphaFoldDB" id="A0A2D0ALX4"/>
<proteinExistence type="inferred from homology"/>
<dbReference type="Pfam" id="PF03965">
    <property type="entry name" value="Penicillinase_R"/>
    <property type="match status" value="1"/>
</dbReference>
<organism evidence="5 6">
    <name type="scientific">Roseateles aquatilis</name>
    <dbReference type="NCBI Taxonomy" id="431061"/>
    <lineage>
        <taxon>Bacteria</taxon>
        <taxon>Pseudomonadati</taxon>
        <taxon>Pseudomonadota</taxon>
        <taxon>Betaproteobacteria</taxon>
        <taxon>Burkholderiales</taxon>
        <taxon>Sphaerotilaceae</taxon>
        <taxon>Roseateles</taxon>
    </lineage>
</organism>